<dbReference type="EMBL" id="MN740618">
    <property type="protein sequence ID" value="QHU35976.1"/>
    <property type="molecule type" value="Genomic_DNA"/>
</dbReference>
<protein>
    <submittedName>
        <fullName evidence="1">Uncharacterized protein</fullName>
    </submittedName>
</protein>
<reference evidence="1" key="1">
    <citation type="journal article" date="2020" name="Nature">
        <title>Giant virus diversity and host interactions through global metagenomics.</title>
        <authorList>
            <person name="Schulz F."/>
            <person name="Roux S."/>
            <person name="Paez-Espino D."/>
            <person name="Jungbluth S."/>
            <person name="Walsh D.A."/>
            <person name="Denef V.J."/>
            <person name="McMahon K.D."/>
            <person name="Konstantinidis K.T."/>
            <person name="Eloe-Fadrosh E.A."/>
            <person name="Kyrpides N.C."/>
            <person name="Woyke T."/>
        </authorList>
    </citation>
    <scope>NUCLEOTIDE SEQUENCE</scope>
    <source>
        <strain evidence="1">GVMAG-S-1035085-51</strain>
    </source>
</reference>
<proteinExistence type="predicted"/>
<accession>A0A6C0LYP8</accession>
<organism evidence="1">
    <name type="scientific">viral metagenome</name>
    <dbReference type="NCBI Taxonomy" id="1070528"/>
    <lineage>
        <taxon>unclassified sequences</taxon>
        <taxon>metagenomes</taxon>
        <taxon>organismal metagenomes</taxon>
    </lineage>
</organism>
<sequence>MIGLSELTNLIWNENGLPNDIKKNWVTICNSRYMMSPSKHIWTGVDALNLIDTRLTNLLNDIKLFNFSWIAVMESYLLEWKDQNDTIIKEIIQYKN</sequence>
<dbReference type="AlphaFoldDB" id="A0A6C0LYP8"/>
<evidence type="ECO:0000313" key="1">
    <source>
        <dbReference type="EMBL" id="QHU35976.1"/>
    </source>
</evidence>
<name>A0A6C0LYP8_9ZZZZ</name>